<sequence length="171" mass="19000">MRSSQDVLGLPIVAVSSGKQLGIVRDLLFDDRQRLFGLLVESKSWIKRRRYIPREHIVSFGPDAVTVDSEDAVETLEETYDEVVGVCSGKHKLKGLPVLTVTGSELGRLENVYFLEEMGTLIGYELTDGFLTDLKEGRKTLHPAERLTWGDDALIVPGDVTPESTPVSDRK</sequence>
<protein>
    <recommendedName>
        <fullName evidence="1">PRC-barrel domain-containing protein</fullName>
    </recommendedName>
</protein>
<dbReference type="Proteomes" id="UP000188603">
    <property type="component" value="Chromosome"/>
</dbReference>
<dbReference type="AlphaFoldDB" id="A0A1U9K5B3"/>
<evidence type="ECO:0000313" key="2">
    <source>
        <dbReference type="EMBL" id="AQS55249.1"/>
    </source>
</evidence>
<gene>
    <name evidence="2" type="ORF">B0W44_05100</name>
</gene>
<dbReference type="EMBL" id="CP019699">
    <property type="protein sequence ID" value="AQS55249.1"/>
    <property type="molecule type" value="Genomic_DNA"/>
</dbReference>
<dbReference type="InterPro" id="IPR027275">
    <property type="entry name" value="PRC-brl_dom"/>
</dbReference>
<dbReference type="RefSeq" id="WP_169835430.1">
    <property type="nucleotide sequence ID" value="NZ_CP019699.1"/>
</dbReference>
<accession>A0A1U9K5B3</accession>
<evidence type="ECO:0000313" key="3">
    <source>
        <dbReference type="Proteomes" id="UP000188603"/>
    </source>
</evidence>
<reference evidence="2 3" key="1">
    <citation type="journal article" date="2015" name="Int. J. Syst. Evol. Microbiol.">
        <title>Novibacillus thermophilus gen. nov., sp. nov., a Gram-staining-negative and moderately thermophilic member of the family Thermoactinomycetaceae.</title>
        <authorList>
            <person name="Yang G."/>
            <person name="Chen J."/>
            <person name="Zhou S."/>
        </authorList>
    </citation>
    <scope>NUCLEOTIDE SEQUENCE [LARGE SCALE GENOMIC DNA]</scope>
    <source>
        <strain evidence="2 3">SG-1</strain>
    </source>
</reference>
<feature type="domain" description="PRC-barrel" evidence="1">
    <location>
        <begin position="91"/>
        <end position="157"/>
    </location>
</feature>
<organism evidence="2 3">
    <name type="scientific">Novibacillus thermophilus</name>
    <dbReference type="NCBI Taxonomy" id="1471761"/>
    <lineage>
        <taxon>Bacteria</taxon>
        <taxon>Bacillati</taxon>
        <taxon>Bacillota</taxon>
        <taxon>Bacilli</taxon>
        <taxon>Bacillales</taxon>
        <taxon>Thermoactinomycetaceae</taxon>
        <taxon>Novibacillus</taxon>
    </lineage>
</organism>
<evidence type="ECO:0000259" key="1">
    <source>
        <dbReference type="Pfam" id="PF05239"/>
    </source>
</evidence>
<dbReference type="Gene3D" id="2.30.30.240">
    <property type="entry name" value="PRC-barrel domain"/>
    <property type="match status" value="1"/>
</dbReference>
<name>A0A1U9K5B3_9BACL</name>
<dbReference type="KEGG" id="ntr:B0W44_05100"/>
<keyword evidence="3" id="KW-1185">Reference proteome</keyword>
<proteinExistence type="predicted"/>
<dbReference type="SUPFAM" id="SSF50346">
    <property type="entry name" value="PRC-barrel domain"/>
    <property type="match status" value="2"/>
</dbReference>
<dbReference type="Pfam" id="PF05239">
    <property type="entry name" value="PRC"/>
    <property type="match status" value="2"/>
</dbReference>
<feature type="domain" description="PRC-barrel" evidence="1">
    <location>
        <begin position="4"/>
        <end position="69"/>
    </location>
</feature>
<dbReference type="STRING" id="1471761.B0W44_05100"/>
<dbReference type="InterPro" id="IPR011033">
    <property type="entry name" value="PRC_barrel-like_sf"/>
</dbReference>